<reference evidence="1 2" key="1">
    <citation type="submission" date="2021-06" db="EMBL/GenBank/DDBJ databases">
        <title>Caerostris extrusa draft genome.</title>
        <authorList>
            <person name="Kono N."/>
            <person name="Arakawa K."/>
        </authorList>
    </citation>
    <scope>NUCLEOTIDE SEQUENCE [LARGE SCALE GENOMIC DNA]</scope>
</reference>
<accession>A0AAV4TRT1</accession>
<protein>
    <submittedName>
        <fullName evidence="1">Uncharacterized protein</fullName>
    </submittedName>
</protein>
<keyword evidence="2" id="KW-1185">Reference proteome</keyword>
<gene>
    <name evidence="1" type="ORF">CEXT_85161</name>
</gene>
<evidence type="ECO:0000313" key="2">
    <source>
        <dbReference type="Proteomes" id="UP001054945"/>
    </source>
</evidence>
<dbReference type="Proteomes" id="UP001054945">
    <property type="component" value="Unassembled WGS sequence"/>
</dbReference>
<dbReference type="AlphaFoldDB" id="A0AAV4TRT1"/>
<dbReference type="EMBL" id="BPLR01011643">
    <property type="protein sequence ID" value="GIY47889.1"/>
    <property type="molecule type" value="Genomic_DNA"/>
</dbReference>
<proteinExistence type="predicted"/>
<comment type="caution">
    <text evidence="1">The sequence shown here is derived from an EMBL/GenBank/DDBJ whole genome shotgun (WGS) entry which is preliminary data.</text>
</comment>
<name>A0AAV4TRT1_CAEEX</name>
<sequence>MRTERILQNIRLFHQLIQESCKTGFNLHSYLDENKSIHEAKHDLLITYSLKTRDLTMLRRQAFSELTFWYK</sequence>
<organism evidence="1 2">
    <name type="scientific">Caerostris extrusa</name>
    <name type="common">Bark spider</name>
    <name type="synonym">Caerostris bankana</name>
    <dbReference type="NCBI Taxonomy" id="172846"/>
    <lineage>
        <taxon>Eukaryota</taxon>
        <taxon>Metazoa</taxon>
        <taxon>Ecdysozoa</taxon>
        <taxon>Arthropoda</taxon>
        <taxon>Chelicerata</taxon>
        <taxon>Arachnida</taxon>
        <taxon>Araneae</taxon>
        <taxon>Araneomorphae</taxon>
        <taxon>Entelegynae</taxon>
        <taxon>Araneoidea</taxon>
        <taxon>Araneidae</taxon>
        <taxon>Caerostris</taxon>
    </lineage>
</organism>
<evidence type="ECO:0000313" key="1">
    <source>
        <dbReference type="EMBL" id="GIY47889.1"/>
    </source>
</evidence>